<organism evidence="6 7">
    <name type="scientific">Sclerurus mexicanus</name>
    <name type="common">tawny-throated leaftosser</name>
    <dbReference type="NCBI Taxonomy" id="265632"/>
    <lineage>
        <taxon>Eukaryota</taxon>
        <taxon>Metazoa</taxon>
        <taxon>Chordata</taxon>
        <taxon>Craniata</taxon>
        <taxon>Vertebrata</taxon>
        <taxon>Euteleostomi</taxon>
        <taxon>Archelosauria</taxon>
        <taxon>Archosauria</taxon>
        <taxon>Dinosauria</taxon>
        <taxon>Saurischia</taxon>
        <taxon>Theropoda</taxon>
        <taxon>Coelurosauria</taxon>
        <taxon>Aves</taxon>
        <taxon>Neognathae</taxon>
        <taxon>Neoaves</taxon>
        <taxon>Telluraves</taxon>
        <taxon>Australaves</taxon>
        <taxon>Passeriformes</taxon>
        <taxon>Furnariidae</taxon>
        <taxon>Sclerurus</taxon>
    </lineage>
</organism>
<feature type="non-terminal residue" evidence="6">
    <location>
        <position position="1"/>
    </location>
</feature>
<evidence type="ECO:0000256" key="4">
    <source>
        <dbReference type="ARBA" id="ARBA00023136"/>
    </source>
</evidence>
<dbReference type="GO" id="GO:0016020">
    <property type="term" value="C:membrane"/>
    <property type="evidence" value="ECO:0007669"/>
    <property type="project" value="UniProtKB-SubCell"/>
</dbReference>
<comment type="similarity">
    <text evidence="2">Belongs to the tumor necrosis factor family.</text>
</comment>
<evidence type="ECO:0000256" key="1">
    <source>
        <dbReference type="ARBA" id="ARBA00004370"/>
    </source>
</evidence>
<dbReference type="InterPro" id="IPR008983">
    <property type="entry name" value="Tumour_necrosis_fac-like_dom"/>
</dbReference>
<reference evidence="6 7" key="1">
    <citation type="submission" date="2019-09" db="EMBL/GenBank/DDBJ databases">
        <title>Bird 10,000 Genomes (B10K) Project - Family phase.</title>
        <authorList>
            <person name="Zhang G."/>
        </authorList>
    </citation>
    <scope>NUCLEOTIDE SEQUENCE [LARGE SCALE GENOMIC DNA]</scope>
    <source>
        <strain evidence="6">B10K-DU-001-03</strain>
        <tissue evidence="6">Muscle</tissue>
    </source>
</reference>
<dbReference type="SUPFAM" id="SSF49842">
    <property type="entry name" value="TNF-like"/>
    <property type="match status" value="1"/>
</dbReference>
<dbReference type="PANTHER" id="PTHR11471">
    <property type="entry name" value="TUMOR NECROSIS FACTOR FAMILY MEMBER"/>
    <property type="match status" value="1"/>
</dbReference>
<keyword evidence="7" id="KW-1185">Reference proteome</keyword>
<dbReference type="GO" id="GO:0005125">
    <property type="term" value="F:cytokine activity"/>
    <property type="evidence" value="ECO:0007669"/>
    <property type="project" value="UniProtKB-KW"/>
</dbReference>
<dbReference type="Pfam" id="PF00229">
    <property type="entry name" value="TNF"/>
    <property type="match status" value="1"/>
</dbReference>
<keyword evidence="3" id="KW-0202">Cytokine</keyword>
<feature type="non-terminal residue" evidence="6">
    <location>
        <position position="141"/>
    </location>
</feature>
<keyword evidence="4" id="KW-0472">Membrane</keyword>
<dbReference type="OrthoDB" id="6116320at2759"/>
<evidence type="ECO:0000313" key="7">
    <source>
        <dbReference type="Proteomes" id="UP000588334"/>
    </source>
</evidence>
<comment type="subcellular location">
    <subcellularLocation>
        <location evidence="1">Membrane</location>
    </subcellularLocation>
</comment>
<feature type="domain" description="THD" evidence="5">
    <location>
        <begin position="1"/>
        <end position="141"/>
    </location>
</feature>
<name>A0A7K8W643_9FURN</name>
<dbReference type="Proteomes" id="UP000588334">
    <property type="component" value="Unassembled WGS sequence"/>
</dbReference>
<dbReference type="InterPro" id="IPR006052">
    <property type="entry name" value="TNF_dom"/>
</dbReference>
<dbReference type="SMART" id="SM00207">
    <property type="entry name" value="TNF"/>
    <property type="match status" value="1"/>
</dbReference>
<dbReference type="PANTHER" id="PTHR11471:SF34">
    <property type="entry name" value="TUMOR NECROSIS FACTOR LIGAND SUPERFAMILY MEMBER 14"/>
    <property type="match status" value="1"/>
</dbReference>
<sequence length="141" mass="15684">ASSDLSSDPTGSLRWDSRSSWAFLRGLGYRAGSLVCHRPGLYFVYAQVHLSAPELLTCAHALLRLRKRSPRYPEPLDLLLHNGVHCPPPRGGAPGPPWARSSFWAGLVHLEEGDEVFAQVREPRLVRAVDGTRSYFGMFMV</sequence>
<dbReference type="Gene3D" id="2.60.120.40">
    <property type="match status" value="1"/>
</dbReference>
<evidence type="ECO:0000256" key="3">
    <source>
        <dbReference type="ARBA" id="ARBA00022514"/>
    </source>
</evidence>
<evidence type="ECO:0000256" key="2">
    <source>
        <dbReference type="ARBA" id="ARBA00008670"/>
    </source>
</evidence>
<proteinExistence type="inferred from homology"/>
<gene>
    <name evidence="6" type="primary">Tnfsf14</name>
    <name evidence="6" type="ORF">SCLMEX_R15641</name>
</gene>
<dbReference type="GO" id="GO:0005164">
    <property type="term" value="F:tumor necrosis factor receptor binding"/>
    <property type="evidence" value="ECO:0007669"/>
    <property type="project" value="InterPro"/>
</dbReference>
<evidence type="ECO:0000259" key="5">
    <source>
        <dbReference type="PROSITE" id="PS50049"/>
    </source>
</evidence>
<accession>A0A7K8W643</accession>
<dbReference type="EMBL" id="VWZF01002079">
    <property type="protein sequence ID" value="NXF74179.1"/>
    <property type="molecule type" value="Genomic_DNA"/>
</dbReference>
<dbReference type="AlphaFoldDB" id="A0A7K8W643"/>
<protein>
    <submittedName>
        <fullName evidence="6">TNF14 factor</fullName>
    </submittedName>
</protein>
<dbReference type="PROSITE" id="PS50049">
    <property type="entry name" value="THD_2"/>
    <property type="match status" value="1"/>
</dbReference>
<comment type="caution">
    <text evidence="6">The sequence shown here is derived from an EMBL/GenBank/DDBJ whole genome shotgun (WGS) entry which is preliminary data.</text>
</comment>
<evidence type="ECO:0000313" key="6">
    <source>
        <dbReference type="EMBL" id="NXF74179.1"/>
    </source>
</evidence>
<dbReference type="GO" id="GO:0006955">
    <property type="term" value="P:immune response"/>
    <property type="evidence" value="ECO:0007669"/>
    <property type="project" value="InterPro"/>
</dbReference>
<dbReference type="GO" id="GO:0005615">
    <property type="term" value="C:extracellular space"/>
    <property type="evidence" value="ECO:0007669"/>
    <property type="project" value="UniProtKB-KW"/>
</dbReference>